<protein>
    <submittedName>
        <fullName evidence="1">Uncharacterized protein</fullName>
    </submittedName>
</protein>
<reference evidence="1 2" key="1">
    <citation type="submission" date="2016-08" db="EMBL/GenBank/DDBJ databases">
        <title>Genome sequence of Clavibacter michiganensis spp strain CFBP8017.</title>
        <authorList>
            <person name="Thapa S.P."/>
            <person name="Coaker G."/>
            <person name="Jacques M.-A."/>
        </authorList>
    </citation>
    <scope>NUCLEOTIDE SEQUENCE [LARGE SCALE GENOMIC DNA]</scope>
    <source>
        <strain evidence="1">CFBP8017</strain>
    </source>
</reference>
<evidence type="ECO:0000313" key="1">
    <source>
        <dbReference type="EMBL" id="OUE19035.1"/>
    </source>
</evidence>
<name>A0A251Y432_9MICO</name>
<gene>
    <name evidence="1" type="ORF">BFL36_13410</name>
</gene>
<dbReference type="AlphaFoldDB" id="A0A251Y432"/>
<accession>A0A251Y432</accession>
<organism evidence="1 2">
    <name type="scientific">Clavibacter michiganensis</name>
    <dbReference type="NCBI Taxonomy" id="28447"/>
    <lineage>
        <taxon>Bacteria</taxon>
        <taxon>Bacillati</taxon>
        <taxon>Actinomycetota</taxon>
        <taxon>Actinomycetes</taxon>
        <taxon>Micrococcales</taxon>
        <taxon>Microbacteriaceae</taxon>
        <taxon>Clavibacter</taxon>
    </lineage>
</organism>
<evidence type="ECO:0000313" key="2">
    <source>
        <dbReference type="Proteomes" id="UP000195011"/>
    </source>
</evidence>
<dbReference type="EMBL" id="MDJY01000060">
    <property type="protein sequence ID" value="OUE19035.1"/>
    <property type="molecule type" value="Genomic_DNA"/>
</dbReference>
<sequence>MLANSRGGALDTGPGWVRIALAEAPMRAAAARWRRGIGSAA</sequence>
<dbReference type="Proteomes" id="UP000195011">
    <property type="component" value="Unassembled WGS sequence"/>
</dbReference>
<comment type="caution">
    <text evidence="1">The sequence shown here is derived from an EMBL/GenBank/DDBJ whole genome shotgun (WGS) entry which is preliminary data.</text>
</comment>
<proteinExistence type="predicted"/>